<evidence type="ECO:0008006" key="4">
    <source>
        <dbReference type="Google" id="ProtNLM"/>
    </source>
</evidence>
<proteinExistence type="predicted"/>
<reference evidence="2 3" key="1">
    <citation type="submission" date="2021-12" db="EMBL/GenBank/DDBJ databases">
        <title>Genome sequencing of bacteria with rrn-lacking chromosome and rrn-plasmid.</title>
        <authorList>
            <person name="Anda M."/>
            <person name="Iwasaki W."/>
        </authorList>
    </citation>
    <scope>NUCLEOTIDE SEQUENCE [LARGE SCALE GENOMIC DNA]</scope>
    <source>
        <strain evidence="2 3">NBRC 101262</strain>
    </source>
</reference>
<keyword evidence="1" id="KW-0732">Signal</keyword>
<evidence type="ECO:0000313" key="3">
    <source>
        <dbReference type="Proteomes" id="UP001354989"/>
    </source>
</evidence>
<dbReference type="SUPFAM" id="SSF55811">
    <property type="entry name" value="Nudix"/>
    <property type="match status" value="1"/>
</dbReference>
<name>A0ABN6L6E0_9BACT</name>
<accession>A0ABN6L6E0</accession>
<gene>
    <name evidence="2" type="ORF">PEPS_10230</name>
</gene>
<sequence length="176" mass="20360">MKQLTTLMLLMLLATTTIAQKNFSYFKFCIKNERNELLLVKYKGIWEPIGKRYNNSESIKKTLEIMAKEVGVEIKNPHLGALVNQYYNEAPFGIIFHFYAAEYTSGTPVPPADCTDIRWFPMEEAIKLIPFESMAEIIHKFMVEEPGKTIGGAIRIDNTEWPHSRITDYIDPFYIL</sequence>
<feature type="chain" id="PRO_5046060511" description="Nudix hydrolase domain-containing protein" evidence="1">
    <location>
        <begin position="20"/>
        <end position="176"/>
    </location>
</feature>
<organism evidence="2 3">
    <name type="scientific">Persicobacter psychrovividus</name>
    <dbReference type="NCBI Taxonomy" id="387638"/>
    <lineage>
        <taxon>Bacteria</taxon>
        <taxon>Pseudomonadati</taxon>
        <taxon>Bacteroidota</taxon>
        <taxon>Cytophagia</taxon>
        <taxon>Cytophagales</taxon>
        <taxon>Persicobacteraceae</taxon>
        <taxon>Persicobacter</taxon>
    </lineage>
</organism>
<dbReference type="Gene3D" id="3.90.79.10">
    <property type="entry name" value="Nucleoside Triphosphate Pyrophosphohydrolase"/>
    <property type="match status" value="1"/>
</dbReference>
<evidence type="ECO:0000256" key="1">
    <source>
        <dbReference type="SAM" id="SignalP"/>
    </source>
</evidence>
<protein>
    <recommendedName>
        <fullName evidence="4">Nudix hydrolase domain-containing protein</fullName>
    </recommendedName>
</protein>
<dbReference type="EMBL" id="AP025292">
    <property type="protein sequence ID" value="BDC98742.1"/>
    <property type="molecule type" value="Genomic_DNA"/>
</dbReference>
<keyword evidence="3" id="KW-1185">Reference proteome</keyword>
<dbReference type="RefSeq" id="WP_338397842.1">
    <property type="nucleotide sequence ID" value="NZ_AP025292.1"/>
</dbReference>
<feature type="signal peptide" evidence="1">
    <location>
        <begin position="1"/>
        <end position="19"/>
    </location>
</feature>
<evidence type="ECO:0000313" key="2">
    <source>
        <dbReference type="EMBL" id="BDC98742.1"/>
    </source>
</evidence>
<dbReference type="Proteomes" id="UP001354989">
    <property type="component" value="Chromosome"/>
</dbReference>
<dbReference type="InterPro" id="IPR015797">
    <property type="entry name" value="NUDIX_hydrolase-like_dom_sf"/>
</dbReference>